<evidence type="ECO:0000313" key="2">
    <source>
        <dbReference type="Proteomes" id="UP001281147"/>
    </source>
</evidence>
<accession>A0ACC3N5J9</accession>
<gene>
    <name evidence="1" type="ORF">LTR37_010341</name>
</gene>
<organism evidence="1 2">
    <name type="scientific">Vermiconidia calcicola</name>
    <dbReference type="NCBI Taxonomy" id="1690605"/>
    <lineage>
        <taxon>Eukaryota</taxon>
        <taxon>Fungi</taxon>
        <taxon>Dikarya</taxon>
        <taxon>Ascomycota</taxon>
        <taxon>Pezizomycotina</taxon>
        <taxon>Dothideomycetes</taxon>
        <taxon>Dothideomycetidae</taxon>
        <taxon>Mycosphaerellales</taxon>
        <taxon>Extremaceae</taxon>
        <taxon>Vermiconidia</taxon>
    </lineage>
</organism>
<proteinExistence type="predicted"/>
<protein>
    <submittedName>
        <fullName evidence="1">Uncharacterized protein</fullName>
    </submittedName>
</protein>
<reference evidence="1" key="1">
    <citation type="submission" date="2023-07" db="EMBL/GenBank/DDBJ databases">
        <title>Black Yeasts Isolated from many extreme environments.</title>
        <authorList>
            <person name="Coleine C."/>
            <person name="Stajich J.E."/>
            <person name="Selbmann L."/>
        </authorList>
    </citation>
    <scope>NUCLEOTIDE SEQUENCE</scope>
    <source>
        <strain evidence="1">CCFEE 5714</strain>
    </source>
</reference>
<comment type="caution">
    <text evidence="1">The sequence shown here is derived from an EMBL/GenBank/DDBJ whole genome shotgun (WGS) entry which is preliminary data.</text>
</comment>
<dbReference type="Proteomes" id="UP001281147">
    <property type="component" value="Unassembled WGS sequence"/>
</dbReference>
<evidence type="ECO:0000313" key="1">
    <source>
        <dbReference type="EMBL" id="KAK3710275.1"/>
    </source>
</evidence>
<dbReference type="EMBL" id="JAUTXU010000085">
    <property type="protein sequence ID" value="KAK3710275.1"/>
    <property type="molecule type" value="Genomic_DNA"/>
</dbReference>
<keyword evidence="2" id="KW-1185">Reference proteome</keyword>
<sequence>MASWGSPRGRSYRDTSPTSPLTPLSPSSFPQWLRPSRSRSGLLSNGRLKIMLMCAVCLALGWMVTSTLGPDVDVADAQFGDYDTSSAGVLSDPSGFGTHSQKESRPGIIGSGDEDEANDGKDHRHGTLKEPTISGALAELHHAVSDKFQSWNPYFTKSAHRRPGGSVNKTASTEDTTNDTAILLAGETVKDGVSEEERLGARTRIGKCTILFSGNSFWERCIRTHEQHDKVHGYRLHVLRQQLMDDVWSKPAYILSLLLREMAKPESERLDWLFWADADTVILNPYIPIETFLPPPGDFEDIYLMYSNDWNGLNNGVFPIRVNQWAVHLFSAIVSYRHFKPEDPLMFRDQSAMNSLMQEPEFAKHIVQAPQRWFNAYQGEHNETLQPFQIRRGDLLVHFAGVPYREERMGYWLDRAEQHLDDWEVPVKSTSYPQEARDFWNEQRELRKNKQVQAEETREQVFKFLTKIDQRLNDYGDRVDEEQNEKIVVARKALQDTFDQEQTRYDVEKLESAMEILSAASVPLDTAVTDANKLLLQSAHEAIFAGEKDLLEGKFSKGSSSPEMEQVSTAVKNLKTFVMAPEEFWNRHDLTSATNAVTEARADLQEQLAVAAATLEQAQPQALEENKDPVQLEAEEATTDEYSAGLEGAEPSAVAKAVEEVKYGLAAPAEEESGGVDEVETAKYGLVIPSEEEHRPVTEVQAVTKVVIEQPTIAVHGVTITQAGPIHWVTAIVIHAAASNDDSTPQRRKERVQE</sequence>
<name>A0ACC3N5J9_9PEZI</name>